<keyword evidence="3" id="KW-0378">Hydrolase</keyword>
<gene>
    <name evidence="7" type="ORF">ACFPM7_19300</name>
</gene>
<keyword evidence="5 6" id="KW-0472">Membrane</keyword>
<feature type="transmembrane region" description="Helical" evidence="6">
    <location>
        <begin position="153"/>
        <end position="169"/>
    </location>
</feature>
<evidence type="ECO:0000256" key="6">
    <source>
        <dbReference type="SAM" id="Phobius"/>
    </source>
</evidence>
<dbReference type="RefSeq" id="WP_378249051.1">
    <property type="nucleotide sequence ID" value="NZ_JBHSKF010000010.1"/>
</dbReference>
<feature type="transmembrane region" description="Helical" evidence="6">
    <location>
        <begin position="127"/>
        <end position="144"/>
    </location>
</feature>
<feature type="transmembrane region" description="Helical" evidence="6">
    <location>
        <begin position="103"/>
        <end position="121"/>
    </location>
</feature>
<keyword evidence="2 6" id="KW-0812">Transmembrane</keyword>
<reference evidence="8" key="1">
    <citation type="journal article" date="2019" name="Int. J. Syst. Evol. Microbiol.">
        <title>The Global Catalogue of Microorganisms (GCM) 10K type strain sequencing project: providing services to taxonomists for standard genome sequencing and annotation.</title>
        <authorList>
            <consortium name="The Broad Institute Genomics Platform"/>
            <consortium name="The Broad Institute Genome Sequencing Center for Infectious Disease"/>
            <person name="Wu L."/>
            <person name="Ma J."/>
        </authorList>
    </citation>
    <scope>NUCLEOTIDE SEQUENCE [LARGE SCALE GENOMIC DNA]</scope>
    <source>
        <strain evidence="8">CCUG 59778</strain>
    </source>
</reference>
<dbReference type="Pfam" id="PF05875">
    <property type="entry name" value="Ceramidase"/>
    <property type="match status" value="1"/>
</dbReference>
<proteinExistence type="predicted"/>
<dbReference type="EMBL" id="JBHSKF010000010">
    <property type="protein sequence ID" value="MFC5289203.1"/>
    <property type="molecule type" value="Genomic_DNA"/>
</dbReference>
<feature type="transmembrane region" description="Helical" evidence="6">
    <location>
        <begin position="175"/>
        <end position="197"/>
    </location>
</feature>
<accession>A0ABW0ES36</accession>
<feature type="transmembrane region" description="Helical" evidence="6">
    <location>
        <begin position="19"/>
        <end position="38"/>
    </location>
</feature>
<sequence>MPVDAYCERTGPEFWAEPINAITNLAFLIAAVAAYALVARQRPQPPIVVALVVLLVAIGLGSFTFHTVATEWAALLDTTPITLFILTYVVAFTHLFAGAPLKWAWIAAPVFLGFSLAVNAVAGLGGYLPALLGLAGLAAVMVFYREYGYARRFAGIGLLFAVSLTLRTVDEPWCSAIPVGTHFLWHVLNATVLYLLIRVAADRAGNRLYAAGYPG</sequence>
<evidence type="ECO:0000256" key="2">
    <source>
        <dbReference type="ARBA" id="ARBA00022692"/>
    </source>
</evidence>
<name>A0ABW0ES36_9PSEU</name>
<evidence type="ECO:0000256" key="3">
    <source>
        <dbReference type="ARBA" id="ARBA00022801"/>
    </source>
</evidence>
<comment type="caution">
    <text evidence="7">The sequence shown here is derived from an EMBL/GenBank/DDBJ whole genome shotgun (WGS) entry which is preliminary data.</text>
</comment>
<keyword evidence="8" id="KW-1185">Reference proteome</keyword>
<evidence type="ECO:0000256" key="4">
    <source>
        <dbReference type="ARBA" id="ARBA00022989"/>
    </source>
</evidence>
<dbReference type="InterPro" id="IPR008901">
    <property type="entry name" value="ACER"/>
</dbReference>
<protein>
    <submittedName>
        <fullName evidence="7">Ceramidase domain-containing protein</fullName>
    </submittedName>
</protein>
<evidence type="ECO:0000256" key="1">
    <source>
        <dbReference type="ARBA" id="ARBA00004141"/>
    </source>
</evidence>
<evidence type="ECO:0000313" key="8">
    <source>
        <dbReference type="Proteomes" id="UP001596157"/>
    </source>
</evidence>
<comment type="subcellular location">
    <subcellularLocation>
        <location evidence="1">Membrane</location>
        <topology evidence="1">Multi-pass membrane protein</topology>
    </subcellularLocation>
</comment>
<feature type="transmembrane region" description="Helical" evidence="6">
    <location>
        <begin position="47"/>
        <end position="66"/>
    </location>
</feature>
<keyword evidence="4 6" id="KW-1133">Transmembrane helix</keyword>
<evidence type="ECO:0000256" key="5">
    <source>
        <dbReference type="ARBA" id="ARBA00023136"/>
    </source>
</evidence>
<organism evidence="7 8">
    <name type="scientific">Actinokineospora guangxiensis</name>
    <dbReference type="NCBI Taxonomy" id="1490288"/>
    <lineage>
        <taxon>Bacteria</taxon>
        <taxon>Bacillati</taxon>
        <taxon>Actinomycetota</taxon>
        <taxon>Actinomycetes</taxon>
        <taxon>Pseudonocardiales</taxon>
        <taxon>Pseudonocardiaceae</taxon>
        <taxon>Actinokineospora</taxon>
    </lineage>
</organism>
<feature type="transmembrane region" description="Helical" evidence="6">
    <location>
        <begin position="72"/>
        <end position="91"/>
    </location>
</feature>
<evidence type="ECO:0000313" key="7">
    <source>
        <dbReference type="EMBL" id="MFC5289203.1"/>
    </source>
</evidence>
<dbReference type="Proteomes" id="UP001596157">
    <property type="component" value="Unassembled WGS sequence"/>
</dbReference>